<comment type="caution">
    <text evidence="1">The sequence shown here is derived from an EMBL/GenBank/DDBJ whole genome shotgun (WGS) entry which is preliminary data.</text>
</comment>
<dbReference type="Proteomes" id="UP000248272">
    <property type="component" value="Unassembled WGS sequence"/>
</dbReference>
<evidence type="ECO:0000313" key="1">
    <source>
        <dbReference type="EMBL" id="GBL11701.1"/>
    </source>
</evidence>
<dbReference type="EMBL" id="BDSG01000088">
    <property type="protein sequence ID" value="GBL11701.1"/>
    <property type="molecule type" value="Genomic_DNA"/>
</dbReference>
<reference evidence="1 2" key="1">
    <citation type="journal article" date="2018" name="Front. Microbiol.">
        <title>Adaptation of the Freshwater Bloom-Forming Cyanobacterium Microcystis aeruginosa to Brackish Water Is Driven by Recent Horizontal Transfer of Sucrose Genes.</title>
        <authorList>
            <person name="Tanabe Y."/>
            <person name="Hodoki Y."/>
            <person name="Sano T."/>
            <person name="Tada K."/>
            <person name="Watanabe M.M."/>
        </authorList>
    </citation>
    <scope>NUCLEOTIDE SEQUENCE [LARGE SCALE GENOMIC DNA]</scope>
    <source>
        <strain evidence="1 2">Sj</strain>
    </source>
</reference>
<dbReference type="AlphaFoldDB" id="A0A2Z6UVQ2"/>
<organism evidence="1 2">
    <name type="scientific">Microcystis aeruginosa Sj</name>
    <dbReference type="NCBI Taxonomy" id="1979544"/>
    <lineage>
        <taxon>Bacteria</taxon>
        <taxon>Bacillati</taxon>
        <taxon>Cyanobacteriota</taxon>
        <taxon>Cyanophyceae</taxon>
        <taxon>Oscillatoriophycideae</taxon>
        <taxon>Chroococcales</taxon>
        <taxon>Microcystaceae</taxon>
        <taxon>Microcystis</taxon>
    </lineage>
</organism>
<evidence type="ECO:0000313" key="2">
    <source>
        <dbReference type="Proteomes" id="UP000248272"/>
    </source>
</evidence>
<dbReference type="RefSeq" id="WP_110579923.1">
    <property type="nucleotide sequence ID" value="NZ_BDSG01000088.1"/>
</dbReference>
<accession>A0A2Z6UVQ2</accession>
<protein>
    <submittedName>
        <fullName evidence="1">Uncharacterized protein</fullName>
    </submittedName>
</protein>
<proteinExistence type="predicted"/>
<name>A0A2Z6UVQ2_MICAE</name>
<sequence length="156" mass="18556">MRLRQPYIDLIGIWKGFGYPDRRNFQWDSKARIRIWNGNNCHFVVFSDLDEPDSGTSITNSSENLATFIRRDFHLDGTILWFEHYPRHNTPECIRQANHWQEEVSLVSYTWDGQKYLSPRWVYIKREAAETMIDASLEMEGYRSLSSHYFSCPVLI</sequence>
<gene>
    <name evidence="1" type="ORF">MSj_03209</name>
</gene>